<evidence type="ECO:0008006" key="3">
    <source>
        <dbReference type="Google" id="ProtNLM"/>
    </source>
</evidence>
<dbReference type="AlphaFoldDB" id="A0A1H3HAW9"/>
<dbReference type="InterPro" id="IPR027434">
    <property type="entry name" value="Homing_endonucl"/>
</dbReference>
<keyword evidence="2" id="KW-1185">Reference proteome</keyword>
<reference evidence="1 2" key="1">
    <citation type="submission" date="2016-10" db="EMBL/GenBank/DDBJ databases">
        <authorList>
            <person name="de Groot N.N."/>
        </authorList>
    </citation>
    <scope>NUCLEOTIDE SEQUENCE [LARGE SCALE GENOMIC DNA]</scope>
    <source>
        <strain evidence="1 2">DSM 24956</strain>
    </source>
</reference>
<gene>
    <name evidence="1" type="ORF">SAMN05444411_1293</name>
</gene>
<protein>
    <recommendedName>
        <fullName evidence="3">DOD-type homing endonuclease domain-containing protein</fullName>
    </recommendedName>
</protein>
<evidence type="ECO:0000313" key="2">
    <source>
        <dbReference type="Proteomes" id="UP000199595"/>
    </source>
</evidence>
<name>A0A1H3HAW9_9FLAO</name>
<organism evidence="1 2">
    <name type="scientific">Lutibacter oricola</name>
    <dbReference type="NCBI Taxonomy" id="762486"/>
    <lineage>
        <taxon>Bacteria</taxon>
        <taxon>Pseudomonadati</taxon>
        <taxon>Bacteroidota</taxon>
        <taxon>Flavobacteriia</taxon>
        <taxon>Flavobacteriales</taxon>
        <taxon>Flavobacteriaceae</taxon>
        <taxon>Lutibacter</taxon>
    </lineage>
</organism>
<evidence type="ECO:0000313" key="1">
    <source>
        <dbReference type="EMBL" id="SDY11769.1"/>
    </source>
</evidence>
<accession>A0A1H3HAW9</accession>
<dbReference type="Proteomes" id="UP000199595">
    <property type="component" value="Unassembled WGS sequence"/>
</dbReference>
<sequence length="308" mass="36513">MIMKKVCKNCGIKESPYYYKNLCQKCFSQQIENNLNQQIEIKSNFLINEYVIENKSIRKISLENKLTTSKIRKYLLLYRIPIERKKNSFNEKIFSKMSAQGAFLLGYIFTDGDFLLNKKTNQYFLRIYSKHITQIEKLKKILKTDAKIQKREQKNYGDSVQTKIYFIHIGNQIIINDLLKFGLTIEKNLNVKFPKLEDKFKSHFLRGCWAGSGNVTIYEDRVYSSIVIGSYKFISEIEKYLSSNGLKPRKIYKNKLSKKPSYVIKYAHGESEKLYNFLYKGKTNLTISDKQEIIYKKYFTRIECNQYK</sequence>
<proteinExistence type="predicted"/>
<dbReference type="SUPFAM" id="SSF55608">
    <property type="entry name" value="Homing endonucleases"/>
    <property type="match status" value="2"/>
</dbReference>
<dbReference type="STRING" id="762486.SAMN05444411_1293"/>
<dbReference type="Gene3D" id="3.10.28.10">
    <property type="entry name" value="Homing endonucleases"/>
    <property type="match status" value="1"/>
</dbReference>
<dbReference type="EMBL" id="FNNJ01000029">
    <property type="protein sequence ID" value="SDY11769.1"/>
    <property type="molecule type" value="Genomic_DNA"/>
</dbReference>